<evidence type="ECO:0000256" key="5">
    <source>
        <dbReference type="ARBA" id="ARBA00023002"/>
    </source>
</evidence>
<dbReference type="EMBL" id="JACHXU010000035">
    <property type="protein sequence ID" value="MBB3210293.1"/>
    <property type="molecule type" value="Genomic_DNA"/>
</dbReference>
<comment type="caution">
    <text evidence="13">The sequence shown here is derived from an EMBL/GenBank/DDBJ whole genome shotgun (WGS) entry which is preliminary data.</text>
</comment>
<feature type="domain" description="1-deoxy-D-xylulose 5-phosphate reductoisomerase N-terminal" evidence="10">
    <location>
        <begin position="7"/>
        <end position="144"/>
    </location>
</feature>
<feature type="binding site" evidence="9">
    <location>
        <position position="13"/>
    </location>
    <ligand>
        <name>NADPH</name>
        <dbReference type="ChEBI" id="CHEBI:57783"/>
    </ligand>
</feature>
<dbReference type="Proteomes" id="UP000536179">
    <property type="component" value="Unassembled WGS sequence"/>
</dbReference>
<dbReference type="InterPro" id="IPR013644">
    <property type="entry name" value="DXP_reductoisomerase_C"/>
</dbReference>
<dbReference type="RefSeq" id="WP_184309510.1">
    <property type="nucleotide sequence ID" value="NZ_JACHXU010000035.1"/>
</dbReference>
<dbReference type="PIRSF" id="PIRSF006205">
    <property type="entry name" value="Dxp_reductismrs"/>
    <property type="match status" value="1"/>
</dbReference>
<evidence type="ECO:0000313" key="14">
    <source>
        <dbReference type="Proteomes" id="UP000536179"/>
    </source>
</evidence>
<dbReference type="GO" id="GO:0030145">
    <property type="term" value="F:manganese ion binding"/>
    <property type="evidence" value="ECO:0007669"/>
    <property type="project" value="TreeGrafter"/>
</dbReference>
<feature type="binding site" evidence="9">
    <location>
        <position position="163"/>
    </location>
    <ligand>
        <name>1-deoxy-D-xylulose 5-phosphate</name>
        <dbReference type="ChEBI" id="CHEBI:57792"/>
    </ligand>
</feature>
<dbReference type="GO" id="GO:0070402">
    <property type="term" value="F:NADPH binding"/>
    <property type="evidence" value="ECO:0007669"/>
    <property type="project" value="InterPro"/>
</dbReference>
<feature type="binding site" evidence="9">
    <location>
        <position position="164"/>
    </location>
    <ligand>
        <name>1-deoxy-D-xylulose 5-phosphate</name>
        <dbReference type="ChEBI" id="CHEBI:57792"/>
    </ligand>
</feature>
<feature type="binding site" evidence="9">
    <location>
        <position position="136"/>
    </location>
    <ligand>
        <name>NADPH</name>
        <dbReference type="ChEBI" id="CHEBI:57783"/>
    </ligand>
</feature>
<feature type="binding site" evidence="9">
    <location>
        <position position="164"/>
    </location>
    <ligand>
        <name>Mn(2+)</name>
        <dbReference type="ChEBI" id="CHEBI:29035"/>
    </ligand>
</feature>
<evidence type="ECO:0000256" key="8">
    <source>
        <dbReference type="ARBA" id="ARBA00048543"/>
    </source>
</evidence>
<dbReference type="Pfam" id="PF13288">
    <property type="entry name" value="DXPR_C"/>
    <property type="match status" value="1"/>
</dbReference>
<comment type="caution">
    <text evidence="9">Lacks conserved residue(s) required for the propagation of feature annotation.</text>
</comment>
<dbReference type="InterPro" id="IPR003821">
    <property type="entry name" value="DXP_reductoisomerase"/>
</dbReference>
<name>A0A7W5H990_9BACT</name>
<evidence type="ECO:0000259" key="12">
    <source>
        <dbReference type="Pfam" id="PF13288"/>
    </source>
</evidence>
<comment type="cofactor">
    <cofactor evidence="9">
        <name>Mg(2+)</name>
        <dbReference type="ChEBI" id="CHEBI:18420"/>
    </cofactor>
    <cofactor evidence="9">
        <name>Mn(2+)</name>
        <dbReference type="ChEBI" id="CHEBI:29035"/>
    </cofactor>
</comment>
<evidence type="ECO:0000256" key="2">
    <source>
        <dbReference type="ARBA" id="ARBA00006825"/>
    </source>
</evidence>
<feature type="binding site" evidence="9">
    <location>
        <position position="260"/>
    </location>
    <ligand>
        <name>1-deoxy-D-xylulose 5-phosphate</name>
        <dbReference type="ChEBI" id="CHEBI:57792"/>
    </ligand>
</feature>
<feature type="binding site" evidence="9">
    <location>
        <position position="137"/>
    </location>
    <ligand>
        <name>1-deoxy-D-xylulose 5-phosphate</name>
        <dbReference type="ChEBI" id="CHEBI:57792"/>
    </ligand>
</feature>
<evidence type="ECO:0000256" key="9">
    <source>
        <dbReference type="HAMAP-Rule" id="MF_00183"/>
    </source>
</evidence>
<gene>
    <name evidence="9" type="primary">dxr</name>
    <name evidence="13" type="ORF">FHS27_006140</name>
</gene>
<evidence type="ECO:0000256" key="1">
    <source>
        <dbReference type="ARBA" id="ARBA00005094"/>
    </source>
</evidence>
<dbReference type="GO" id="GO:0051484">
    <property type="term" value="P:isopentenyl diphosphate biosynthetic process, methylerythritol 4-phosphate pathway involved in terpenoid biosynthetic process"/>
    <property type="evidence" value="ECO:0007669"/>
    <property type="project" value="UniProtKB-ARBA"/>
</dbReference>
<evidence type="ECO:0000256" key="4">
    <source>
        <dbReference type="ARBA" id="ARBA00022857"/>
    </source>
</evidence>
<proteinExistence type="inferred from homology"/>
<dbReference type="FunFam" id="3.40.50.720:FF:000045">
    <property type="entry name" value="1-deoxy-D-xylulose 5-phosphate reductoisomerase"/>
    <property type="match status" value="1"/>
</dbReference>
<sequence>MTDGRRIAILGATGSIGAATLDVVANLQRHAPDAGWRVMSVSGHSRIEELVRSAEAASPKPRTIVVSDGQKITEAEEEISRQGLTGHCQLDTGADALVRAATDPEVDTVVAGIVGRAGLESTLAAVQAGKRVGLANKETLVIAGPVVTAAATSSGSELLPIDSEHSAIYQCLAEARGLASTRSASQPVCDANDSRATAEANGRCDFGSPNHAFPGVRRLILTASGGPFLNSSREEIDAATPAEALNHPTWDMGEKITIDSATMMNKALEIIEAKWLFDVPADRIEVVVHPQSIIHSLVEFEDGSVIAQLSPPDMRLPIQYALTYPHRLPCPAPPLERTQRWDMSLIPVDLERFPALELGFEVARVGGTAGVVLNGANETAVPLFLSGKIRFTDIARLCKQTLQDHNHESAPSLARLLELDTWSRQRAAQLAETISVA</sequence>
<dbReference type="SUPFAM" id="SSF55347">
    <property type="entry name" value="Glyceraldehyde-3-phosphate dehydrogenase-like, C-terminal domain"/>
    <property type="match status" value="1"/>
</dbReference>
<dbReference type="EC" id="1.1.1.267" evidence="9"/>
<dbReference type="SUPFAM" id="SSF51735">
    <property type="entry name" value="NAD(P)-binding Rossmann-fold domains"/>
    <property type="match status" value="1"/>
</dbReference>
<dbReference type="PANTHER" id="PTHR30525:SF0">
    <property type="entry name" value="1-DEOXY-D-XYLULOSE 5-PHOSPHATE REDUCTOISOMERASE, CHLOROPLASTIC"/>
    <property type="match status" value="1"/>
</dbReference>
<dbReference type="HAMAP" id="MF_00183">
    <property type="entry name" value="DXP_reductoisom"/>
    <property type="match status" value="1"/>
</dbReference>
<evidence type="ECO:0000256" key="7">
    <source>
        <dbReference type="ARBA" id="ARBA00023229"/>
    </source>
</evidence>
<feature type="domain" description="DXP reductoisomerase C-terminal" evidence="12">
    <location>
        <begin position="309"/>
        <end position="425"/>
    </location>
</feature>
<keyword evidence="13" id="KW-0413">Isomerase</keyword>
<accession>A0A7W5H990</accession>
<keyword evidence="6 9" id="KW-0464">Manganese</keyword>
<dbReference type="Gene3D" id="1.10.1740.10">
    <property type="match status" value="1"/>
</dbReference>
<feature type="binding site" evidence="9">
    <location>
        <position position="265"/>
    </location>
    <ligand>
        <name>1-deoxy-D-xylulose 5-phosphate</name>
        <dbReference type="ChEBI" id="CHEBI:57792"/>
    </ligand>
</feature>
<dbReference type="SUPFAM" id="SSF69055">
    <property type="entry name" value="1-deoxy-D-xylulose-5-phosphate reductoisomerase, C-terminal domain"/>
    <property type="match status" value="1"/>
</dbReference>
<comment type="catalytic activity">
    <reaction evidence="8">
        <text>2-C-methyl-D-erythritol 4-phosphate + NADP(+) = 1-deoxy-D-xylulose 5-phosphate + NADPH + H(+)</text>
        <dbReference type="Rhea" id="RHEA:13717"/>
        <dbReference type="ChEBI" id="CHEBI:15378"/>
        <dbReference type="ChEBI" id="CHEBI:57783"/>
        <dbReference type="ChEBI" id="CHEBI:57792"/>
        <dbReference type="ChEBI" id="CHEBI:58262"/>
        <dbReference type="ChEBI" id="CHEBI:58349"/>
        <dbReference type="EC" id="1.1.1.267"/>
    </reaction>
    <physiologicalReaction direction="right-to-left" evidence="8">
        <dbReference type="Rhea" id="RHEA:13719"/>
    </physiologicalReaction>
</comment>
<dbReference type="AlphaFoldDB" id="A0A7W5H990"/>
<dbReference type="NCBIfam" id="TIGR00243">
    <property type="entry name" value="Dxr"/>
    <property type="match status" value="1"/>
</dbReference>
<feature type="binding site" evidence="9">
    <location>
        <position position="14"/>
    </location>
    <ligand>
        <name>NADPH</name>
        <dbReference type="ChEBI" id="CHEBI:57783"/>
    </ligand>
</feature>
<evidence type="ECO:0000256" key="3">
    <source>
        <dbReference type="ARBA" id="ARBA00022723"/>
    </source>
</evidence>
<comment type="pathway">
    <text evidence="1 9">Isoprenoid biosynthesis; isopentenyl diphosphate biosynthesis via DXP pathway; isopentenyl diphosphate from 1-deoxy-D-xylulose 5-phosphate: step 1/6.</text>
</comment>
<dbReference type="GO" id="GO:0016853">
    <property type="term" value="F:isomerase activity"/>
    <property type="evidence" value="ECO:0007669"/>
    <property type="project" value="UniProtKB-KW"/>
</dbReference>
<dbReference type="InterPro" id="IPR036291">
    <property type="entry name" value="NAD(P)-bd_dom_sf"/>
</dbReference>
<comment type="similarity">
    <text evidence="2 9">Belongs to the DXR family.</text>
</comment>
<protein>
    <recommendedName>
        <fullName evidence="9">1-deoxy-D-xylulose 5-phosphate reductoisomerase</fullName>
        <shortName evidence="9">DXP reductoisomerase</shortName>
        <ecNumber evidence="9">1.1.1.267</ecNumber>
    </recommendedName>
    <alternativeName>
        <fullName evidence="9">1-deoxyxylulose-5-phosphate reductoisomerase</fullName>
    </alternativeName>
    <alternativeName>
        <fullName evidence="9">2-C-methyl-D-erythritol 4-phosphate synthase</fullName>
    </alternativeName>
</protein>
<evidence type="ECO:0000256" key="6">
    <source>
        <dbReference type="ARBA" id="ARBA00023211"/>
    </source>
</evidence>
<feature type="binding site" evidence="9">
    <location>
        <position position="16"/>
    </location>
    <ligand>
        <name>NADPH</name>
        <dbReference type="ChEBI" id="CHEBI:57783"/>
    </ligand>
</feature>
<keyword evidence="7 9" id="KW-0414">Isoprene biosynthesis</keyword>
<dbReference type="PANTHER" id="PTHR30525">
    <property type="entry name" value="1-DEOXY-D-XYLULOSE 5-PHOSPHATE REDUCTOISOMERASE"/>
    <property type="match status" value="1"/>
</dbReference>
<evidence type="ECO:0000259" key="10">
    <source>
        <dbReference type="Pfam" id="PF02670"/>
    </source>
</evidence>
<dbReference type="InterPro" id="IPR013512">
    <property type="entry name" value="DXP_reductoisomerase_N"/>
</dbReference>
<feature type="binding site" evidence="9">
    <location>
        <position position="138"/>
    </location>
    <ligand>
        <name>NADPH</name>
        <dbReference type="ChEBI" id="CHEBI:57783"/>
    </ligand>
</feature>
<feature type="binding site" evidence="9">
    <location>
        <position position="266"/>
    </location>
    <ligand>
        <name>1-deoxy-D-xylulose 5-phosphate</name>
        <dbReference type="ChEBI" id="CHEBI:57792"/>
    </ligand>
</feature>
<feature type="binding site" evidence="9">
    <location>
        <position position="247"/>
    </location>
    <ligand>
        <name>1-deoxy-D-xylulose 5-phosphate</name>
        <dbReference type="ChEBI" id="CHEBI:57792"/>
    </ligand>
</feature>
<comment type="function">
    <text evidence="9">Catalyzes the NADPH-dependent rearrangement and reduction of 1-deoxy-D-xylulose-5-phosphate (DXP) to 2-C-methyl-D-erythritol 4-phosphate (MEP).</text>
</comment>
<dbReference type="InterPro" id="IPR026877">
    <property type="entry name" value="DXPR_C"/>
</dbReference>
<dbReference type="Pfam" id="PF02670">
    <property type="entry name" value="DXP_reductoisom"/>
    <property type="match status" value="1"/>
</dbReference>
<organism evidence="13 14">
    <name type="scientific">Aporhodopirellula rubra</name>
    <dbReference type="NCBI Taxonomy" id="980271"/>
    <lineage>
        <taxon>Bacteria</taxon>
        <taxon>Pseudomonadati</taxon>
        <taxon>Planctomycetota</taxon>
        <taxon>Planctomycetia</taxon>
        <taxon>Pirellulales</taxon>
        <taxon>Pirellulaceae</taxon>
        <taxon>Aporhodopirellula</taxon>
    </lineage>
</organism>
<feature type="binding site" evidence="9">
    <location>
        <position position="269"/>
    </location>
    <ligand>
        <name>Mn(2+)</name>
        <dbReference type="ChEBI" id="CHEBI:29035"/>
    </ligand>
</feature>
<dbReference type="UniPathway" id="UPA00056">
    <property type="reaction ID" value="UER00092"/>
</dbReference>
<keyword evidence="5 9" id="KW-0560">Oxidoreductase</keyword>
<evidence type="ECO:0000259" key="11">
    <source>
        <dbReference type="Pfam" id="PF08436"/>
    </source>
</evidence>
<dbReference type="Gene3D" id="3.40.50.720">
    <property type="entry name" value="NAD(P)-binding Rossmann-like Domain"/>
    <property type="match status" value="1"/>
</dbReference>
<evidence type="ECO:0000313" key="13">
    <source>
        <dbReference type="EMBL" id="MBB3210293.1"/>
    </source>
</evidence>
<feature type="binding site" evidence="9">
    <location>
        <position position="162"/>
    </location>
    <ligand>
        <name>Mn(2+)</name>
        <dbReference type="ChEBI" id="CHEBI:29035"/>
    </ligand>
</feature>
<keyword evidence="3 9" id="KW-0479">Metal-binding</keyword>
<dbReference type="GO" id="GO:0030604">
    <property type="term" value="F:1-deoxy-D-xylulose-5-phosphate reductoisomerase activity"/>
    <property type="evidence" value="ECO:0007669"/>
    <property type="project" value="UniProtKB-UniRule"/>
</dbReference>
<keyword evidence="14" id="KW-1185">Reference proteome</keyword>
<feature type="binding site" evidence="9">
    <location>
        <position position="15"/>
    </location>
    <ligand>
        <name>NADPH</name>
        <dbReference type="ChEBI" id="CHEBI:57783"/>
    </ligand>
</feature>
<feature type="binding site" evidence="9">
    <location>
        <position position="269"/>
    </location>
    <ligand>
        <name>1-deoxy-D-xylulose 5-phosphate</name>
        <dbReference type="ChEBI" id="CHEBI:57792"/>
    </ligand>
</feature>
<reference evidence="13 14" key="1">
    <citation type="submission" date="2020-08" db="EMBL/GenBank/DDBJ databases">
        <title>Genomic Encyclopedia of Type Strains, Phase III (KMG-III): the genomes of soil and plant-associated and newly described type strains.</title>
        <authorList>
            <person name="Whitman W."/>
        </authorList>
    </citation>
    <scope>NUCLEOTIDE SEQUENCE [LARGE SCALE GENOMIC DNA]</scope>
    <source>
        <strain evidence="13 14">CECT 8075</strain>
    </source>
</reference>
<keyword evidence="4 9" id="KW-0521">NADP</keyword>
<feature type="binding site" evidence="9">
    <location>
        <position position="224"/>
    </location>
    <ligand>
        <name>1-deoxy-D-xylulose 5-phosphate</name>
        <dbReference type="ChEBI" id="CHEBI:57792"/>
    </ligand>
</feature>
<dbReference type="Pfam" id="PF08436">
    <property type="entry name" value="DXP_redisom_C"/>
    <property type="match status" value="1"/>
</dbReference>
<keyword evidence="9" id="KW-0460">Magnesium</keyword>
<dbReference type="InterPro" id="IPR036169">
    <property type="entry name" value="DXPR_C_sf"/>
</dbReference>
<feature type="domain" description="1-deoxy-D-xylulose 5-phosphate reductoisomerase C-terminal" evidence="11">
    <location>
        <begin position="158"/>
        <end position="277"/>
    </location>
</feature>
<feature type="binding site" evidence="9">
    <location>
        <position position="253"/>
    </location>
    <ligand>
        <name>NADPH</name>
        <dbReference type="ChEBI" id="CHEBI:57783"/>
    </ligand>
</feature>